<organism evidence="2 3">
    <name type="scientific">Gordonia malaquae NBRC 108250</name>
    <dbReference type="NCBI Taxonomy" id="1223542"/>
    <lineage>
        <taxon>Bacteria</taxon>
        <taxon>Bacillati</taxon>
        <taxon>Actinomycetota</taxon>
        <taxon>Actinomycetes</taxon>
        <taxon>Mycobacteriales</taxon>
        <taxon>Gordoniaceae</taxon>
        <taxon>Gordonia</taxon>
    </lineage>
</organism>
<dbReference type="RefSeq" id="WP_008379417.1">
    <property type="nucleotide sequence ID" value="NZ_BAOP01000017.1"/>
</dbReference>
<protein>
    <submittedName>
        <fullName evidence="2">Uncharacterized protein</fullName>
    </submittedName>
</protein>
<sequence length="155" mass="17160">MNDAKRDDQSADPTDGWLVDAVRDQQEPDSDVERLISSISSGLGRVRRPARSLVADAPGVWVSDRVLKQLIAIRVRRTIGRLVVFASVDGPDDRVDAVRMGLIARYADDLVALSDQVRDVVDDVLISTIGTEASAAARSDVTVRWQDLYTREWLD</sequence>
<dbReference type="eggNOG" id="ENOG5031VX5">
    <property type="taxonomic scope" value="Bacteria"/>
</dbReference>
<dbReference type="AlphaFoldDB" id="M3VBK3"/>
<gene>
    <name evidence="2" type="ORF">GM1_017_00720</name>
</gene>
<proteinExistence type="predicted"/>
<accession>M3VBK3</accession>
<evidence type="ECO:0000313" key="2">
    <source>
        <dbReference type="EMBL" id="GAC80413.1"/>
    </source>
</evidence>
<comment type="caution">
    <text evidence="2">The sequence shown here is derived from an EMBL/GenBank/DDBJ whole genome shotgun (WGS) entry which is preliminary data.</text>
</comment>
<dbReference type="STRING" id="410332.SAMN04488550_0226"/>
<evidence type="ECO:0000256" key="1">
    <source>
        <dbReference type="SAM" id="MobiDB-lite"/>
    </source>
</evidence>
<name>M3VBK3_GORML</name>
<dbReference type="EMBL" id="BAOP01000017">
    <property type="protein sequence ID" value="GAC80413.1"/>
    <property type="molecule type" value="Genomic_DNA"/>
</dbReference>
<dbReference type="Proteomes" id="UP000035009">
    <property type="component" value="Unassembled WGS sequence"/>
</dbReference>
<feature type="region of interest" description="Disordered" evidence="1">
    <location>
        <begin position="1"/>
        <end position="30"/>
    </location>
</feature>
<keyword evidence="3" id="KW-1185">Reference proteome</keyword>
<feature type="compositionally biased region" description="Basic and acidic residues" evidence="1">
    <location>
        <begin position="21"/>
        <end position="30"/>
    </location>
</feature>
<evidence type="ECO:0000313" key="3">
    <source>
        <dbReference type="Proteomes" id="UP000035009"/>
    </source>
</evidence>
<dbReference type="OrthoDB" id="4375230at2"/>
<reference evidence="2 3" key="1">
    <citation type="submission" date="2013-02" db="EMBL/GenBank/DDBJ databases">
        <title>Whole genome shotgun sequence of Gordonia malaquae NBRC 108250.</title>
        <authorList>
            <person name="Yoshida I."/>
            <person name="Hosoyama A."/>
            <person name="Tsuchikane K."/>
            <person name="Ando Y."/>
            <person name="Baba S."/>
            <person name="Ohji S."/>
            <person name="Hamada M."/>
            <person name="Tamura T."/>
            <person name="Yamazoe A."/>
            <person name="Yamazaki S."/>
            <person name="Fujita N."/>
        </authorList>
    </citation>
    <scope>NUCLEOTIDE SEQUENCE [LARGE SCALE GENOMIC DNA]</scope>
    <source>
        <strain evidence="2 3">NBRC 108250</strain>
    </source>
</reference>